<evidence type="ECO:0000259" key="3">
    <source>
        <dbReference type="Pfam" id="PF13439"/>
    </source>
</evidence>
<dbReference type="GeneID" id="35593509"/>
<dbReference type="PANTHER" id="PTHR45947:SF3">
    <property type="entry name" value="SULFOQUINOVOSYL TRANSFERASE SQD2"/>
    <property type="match status" value="1"/>
</dbReference>
<dbReference type="Proteomes" id="UP000236584">
    <property type="component" value="Chromosome"/>
</dbReference>
<dbReference type="SUPFAM" id="SSF53756">
    <property type="entry name" value="UDP-Glycosyltransferase/glycogen phosphorylase"/>
    <property type="match status" value="1"/>
</dbReference>
<organism evidence="4 5">
    <name type="scientific">Salinigranum rubrum</name>
    <dbReference type="NCBI Taxonomy" id="755307"/>
    <lineage>
        <taxon>Archaea</taxon>
        <taxon>Methanobacteriati</taxon>
        <taxon>Methanobacteriota</taxon>
        <taxon>Stenosarchaea group</taxon>
        <taxon>Halobacteria</taxon>
        <taxon>Halobacteriales</taxon>
        <taxon>Haloferacaceae</taxon>
        <taxon>Salinigranum</taxon>
    </lineage>
</organism>
<keyword evidence="4" id="KW-0808">Transferase</keyword>
<reference evidence="4 5" key="1">
    <citation type="submission" date="2018-01" db="EMBL/GenBank/DDBJ databases">
        <title>Complete genome sequence of Salinigranum rubrum GX10T, an extremely halophilic archaeon isolated from a marine solar saltern.</title>
        <authorList>
            <person name="Han S."/>
        </authorList>
    </citation>
    <scope>NUCLEOTIDE SEQUENCE [LARGE SCALE GENOMIC DNA]</scope>
    <source>
        <strain evidence="4 5">GX10</strain>
    </source>
</reference>
<protein>
    <submittedName>
        <fullName evidence="4">Glycosyl transferase family 1</fullName>
    </submittedName>
</protein>
<evidence type="ECO:0000313" key="4">
    <source>
        <dbReference type="EMBL" id="AUV82855.1"/>
    </source>
</evidence>
<dbReference type="EMBL" id="CP026309">
    <property type="protein sequence ID" value="AUV82855.1"/>
    <property type="molecule type" value="Genomic_DNA"/>
</dbReference>
<keyword evidence="5" id="KW-1185">Reference proteome</keyword>
<accession>A0A2I8VLT8</accession>
<dbReference type="InterPro" id="IPR028098">
    <property type="entry name" value="Glyco_trans_4-like_N"/>
</dbReference>
<dbReference type="GO" id="GO:0016757">
    <property type="term" value="F:glycosyltransferase activity"/>
    <property type="evidence" value="ECO:0007669"/>
    <property type="project" value="InterPro"/>
</dbReference>
<feature type="domain" description="Glycosyltransferase subfamily 4-like N-terminal" evidence="3">
    <location>
        <begin position="41"/>
        <end position="213"/>
    </location>
</feature>
<sequence length="414" mass="46253">MTQITHPTQEQPVSETADDATPRPLNLLQVSTFFKPSWEAGGIARVCYEVAKRLAVHHDVTTYTTDGCQRRLDVPTDRPVEDEGMTIHYFRNLSTRLASHNASLPYTLPFRARRDVENYDVIHVHTLRTALAVAVCHYARKHDVPYVIEAHGTLVPKYSKLRSKRLFDRLFGRRILAGAEKVIALNRTEAQHYESYGVEPDRIEIVPNGLDLSEYSVPPATDTGFRERHGIPLDHRVVLYVGRLHDSKGLDLLVEAFERVRATRPDTTLVIVGPDDGAEASLRRAVAGAGLDEAVVFAGYVPWEEKLAALATADVFVTPRFTGFPMTFLEAGAAGLPVVTTFVEEELDWLHEQVGLVTAYDEAAFADAVGRLLDDEPMRTAYGEAGRRLVDDRFTWDAVVARLDALYRDCLLDS</sequence>
<feature type="domain" description="Glycosyl transferase family 1" evidence="2">
    <location>
        <begin position="225"/>
        <end position="388"/>
    </location>
</feature>
<dbReference type="RefSeq" id="WP_103426544.1">
    <property type="nucleotide sequence ID" value="NZ_CP026309.1"/>
</dbReference>
<dbReference type="PANTHER" id="PTHR45947">
    <property type="entry name" value="SULFOQUINOVOSYL TRANSFERASE SQD2"/>
    <property type="match status" value="1"/>
</dbReference>
<dbReference type="InterPro" id="IPR050194">
    <property type="entry name" value="Glycosyltransferase_grp1"/>
</dbReference>
<evidence type="ECO:0000259" key="2">
    <source>
        <dbReference type="Pfam" id="PF00534"/>
    </source>
</evidence>
<dbReference type="InterPro" id="IPR001296">
    <property type="entry name" value="Glyco_trans_1"/>
</dbReference>
<dbReference type="AlphaFoldDB" id="A0A2I8VLT8"/>
<dbReference type="Pfam" id="PF13439">
    <property type="entry name" value="Glyco_transf_4"/>
    <property type="match status" value="1"/>
</dbReference>
<feature type="compositionally biased region" description="Polar residues" evidence="1">
    <location>
        <begin position="1"/>
        <end position="14"/>
    </location>
</feature>
<gene>
    <name evidence="4" type="ORF">C2R22_15415</name>
</gene>
<dbReference type="OrthoDB" id="132546at2157"/>
<dbReference type="Pfam" id="PF00534">
    <property type="entry name" value="Glycos_transf_1"/>
    <property type="match status" value="1"/>
</dbReference>
<feature type="region of interest" description="Disordered" evidence="1">
    <location>
        <begin position="1"/>
        <end position="21"/>
    </location>
</feature>
<dbReference type="Gene3D" id="3.40.50.2000">
    <property type="entry name" value="Glycogen Phosphorylase B"/>
    <property type="match status" value="2"/>
</dbReference>
<proteinExistence type="predicted"/>
<name>A0A2I8VLT8_9EURY</name>
<evidence type="ECO:0000313" key="5">
    <source>
        <dbReference type="Proteomes" id="UP000236584"/>
    </source>
</evidence>
<evidence type="ECO:0000256" key="1">
    <source>
        <dbReference type="SAM" id="MobiDB-lite"/>
    </source>
</evidence>
<dbReference type="KEGG" id="srub:C2R22_15415"/>